<dbReference type="Proteomes" id="UP001140217">
    <property type="component" value="Unassembled WGS sequence"/>
</dbReference>
<keyword evidence="2" id="KW-1185">Reference proteome</keyword>
<dbReference type="EMBL" id="JANBUL010000040">
    <property type="protein sequence ID" value="KAJ2783779.1"/>
    <property type="molecule type" value="Genomic_DNA"/>
</dbReference>
<gene>
    <name evidence="1" type="ORF">H4R18_001531</name>
</gene>
<reference evidence="1" key="1">
    <citation type="submission" date="2022-07" db="EMBL/GenBank/DDBJ databases">
        <title>Phylogenomic reconstructions and comparative analyses of Kickxellomycotina fungi.</title>
        <authorList>
            <person name="Reynolds N.K."/>
            <person name="Stajich J.E."/>
            <person name="Barry K."/>
            <person name="Grigoriev I.V."/>
            <person name="Crous P."/>
            <person name="Smith M.E."/>
        </authorList>
    </citation>
    <scope>NUCLEOTIDE SEQUENCE</scope>
    <source>
        <strain evidence="1">NBRC 105414</strain>
    </source>
</reference>
<comment type="caution">
    <text evidence="1">The sequence shown here is derived from an EMBL/GenBank/DDBJ whole genome shotgun (WGS) entry which is preliminary data.</text>
</comment>
<name>A0A9W8HET3_9FUNG</name>
<protein>
    <submittedName>
        <fullName evidence="1">Uncharacterized protein</fullName>
    </submittedName>
</protein>
<organism evidence="1 2">
    <name type="scientific">Coemansia javaensis</name>
    <dbReference type="NCBI Taxonomy" id="2761396"/>
    <lineage>
        <taxon>Eukaryota</taxon>
        <taxon>Fungi</taxon>
        <taxon>Fungi incertae sedis</taxon>
        <taxon>Zoopagomycota</taxon>
        <taxon>Kickxellomycotina</taxon>
        <taxon>Kickxellomycetes</taxon>
        <taxon>Kickxellales</taxon>
        <taxon>Kickxellaceae</taxon>
        <taxon>Coemansia</taxon>
    </lineage>
</organism>
<dbReference type="AlphaFoldDB" id="A0A9W8HET3"/>
<proteinExistence type="predicted"/>
<evidence type="ECO:0000313" key="2">
    <source>
        <dbReference type="Proteomes" id="UP001140217"/>
    </source>
</evidence>
<evidence type="ECO:0000313" key="1">
    <source>
        <dbReference type="EMBL" id="KAJ2783779.1"/>
    </source>
</evidence>
<sequence>MGCDCHPHNHFCQPAVPAACWFLVHDRKEPCGCGGASCDKYRALMAKLILCGFDPHVPEDVMFLRNLVVSEAGDGDKTVAMFAKWKSGFNAKWEFAN</sequence>
<accession>A0A9W8HET3</accession>
<dbReference type="OrthoDB" id="5510673at2759"/>